<dbReference type="EMBL" id="QAON01000005">
    <property type="protein sequence ID" value="PTQ89851.1"/>
    <property type="molecule type" value="Genomic_DNA"/>
</dbReference>
<name>A0A2T5J0R4_9GAMM</name>
<comment type="similarity">
    <text evidence="2">Belongs to the LemA family.</text>
</comment>
<dbReference type="AlphaFoldDB" id="A0A2T5J0R4"/>
<protein>
    <submittedName>
        <fullName evidence="6">LemA protein</fullName>
    </submittedName>
</protein>
<sequence length="195" mass="21940">MPTIIFLLFLAVMGFYAVAVYNSLITLRNHFKNAFAQIDVQLQRRYELIPNLVEAVKAYLSHEKETLTQVINARNQAASAEQLVAKQVDNTAAMTQLAQAEGVLSAALGKLMVLSESYPDIKANSTIQHLMEELKSTENRVSFARQAFNDAVMVYNIEREKFPNNIVANFTQFQQAQMLEIPNIAAKEPIKISFN</sequence>
<gene>
    <name evidence="6" type="ORF">C8N29_105179</name>
</gene>
<dbReference type="SUPFAM" id="SSF140478">
    <property type="entry name" value="LemA-like"/>
    <property type="match status" value="1"/>
</dbReference>
<evidence type="ECO:0000256" key="5">
    <source>
        <dbReference type="ARBA" id="ARBA00023136"/>
    </source>
</evidence>
<evidence type="ECO:0000313" key="6">
    <source>
        <dbReference type="EMBL" id="PTQ89851.1"/>
    </source>
</evidence>
<dbReference type="InterPro" id="IPR007156">
    <property type="entry name" value="MamQ_LemA"/>
</dbReference>
<reference evidence="6 7" key="1">
    <citation type="submission" date="2018-04" db="EMBL/GenBank/DDBJ databases">
        <title>Genomic Encyclopedia of Archaeal and Bacterial Type Strains, Phase II (KMG-II): from individual species to whole genera.</title>
        <authorList>
            <person name="Goeker M."/>
        </authorList>
    </citation>
    <scope>NUCLEOTIDE SEQUENCE [LARGE SCALE GENOMIC DNA]</scope>
    <source>
        <strain evidence="6 7">DSM 5822</strain>
    </source>
</reference>
<dbReference type="Pfam" id="PF04011">
    <property type="entry name" value="LemA"/>
    <property type="match status" value="1"/>
</dbReference>
<keyword evidence="4" id="KW-1133">Transmembrane helix</keyword>
<comment type="caution">
    <text evidence="6">The sequence shown here is derived from an EMBL/GenBank/DDBJ whole genome shotgun (WGS) entry which is preliminary data.</text>
</comment>
<dbReference type="InterPro" id="IPR023353">
    <property type="entry name" value="LemA-like_dom_sf"/>
</dbReference>
<dbReference type="RefSeq" id="WP_107865366.1">
    <property type="nucleotide sequence ID" value="NZ_QAON01000005.1"/>
</dbReference>
<dbReference type="PANTHER" id="PTHR34478">
    <property type="entry name" value="PROTEIN LEMA"/>
    <property type="match status" value="1"/>
</dbReference>
<keyword evidence="5" id="KW-0472">Membrane</keyword>
<evidence type="ECO:0000256" key="4">
    <source>
        <dbReference type="ARBA" id="ARBA00022989"/>
    </source>
</evidence>
<keyword evidence="3" id="KW-0812">Transmembrane</keyword>
<evidence type="ECO:0000313" key="7">
    <source>
        <dbReference type="Proteomes" id="UP000244223"/>
    </source>
</evidence>
<evidence type="ECO:0000256" key="1">
    <source>
        <dbReference type="ARBA" id="ARBA00004167"/>
    </source>
</evidence>
<dbReference type="Gene3D" id="1.20.1440.20">
    <property type="entry name" value="LemA-like domain"/>
    <property type="match status" value="1"/>
</dbReference>
<dbReference type="OrthoDB" id="9804152at2"/>
<comment type="subcellular location">
    <subcellularLocation>
        <location evidence="1">Membrane</location>
        <topology evidence="1">Single-pass membrane protein</topology>
    </subcellularLocation>
</comment>
<evidence type="ECO:0000256" key="2">
    <source>
        <dbReference type="ARBA" id="ARBA00008854"/>
    </source>
</evidence>
<proteinExistence type="inferred from homology"/>
<keyword evidence="7" id="KW-1185">Reference proteome</keyword>
<accession>A0A2T5J0R4</accession>
<dbReference type="PANTHER" id="PTHR34478:SF2">
    <property type="entry name" value="MEMBRANE PROTEIN"/>
    <property type="match status" value="1"/>
</dbReference>
<dbReference type="GO" id="GO:0016020">
    <property type="term" value="C:membrane"/>
    <property type="evidence" value="ECO:0007669"/>
    <property type="project" value="UniProtKB-SubCell"/>
</dbReference>
<evidence type="ECO:0000256" key="3">
    <source>
        <dbReference type="ARBA" id="ARBA00022692"/>
    </source>
</evidence>
<dbReference type="Proteomes" id="UP000244223">
    <property type="component" value="Unassembled WGS sequence"/>
</dbReference>
<organism evidence="6 7">
    <name type="scientific">Agitococcus lubricus</name>
    <dbReference type="NCBI Taxonomy" id="1077255"/>
    <lineage>
        <taxon>Bacteria</taxon>
        <taxon>Pseudomonadati</taxon>
        <taxon>Pseudomonadota</taxon>
        <taxon>Gammaproteobacteria</taxon>
        <taxon>Moraxellales</taxon>
        <taxon>Moraxellaceae</taxon>
        <taxon>Agitococcus</taxon>
    </lineage>
</organism>